<dbReference type="Pfam" id="PF12769">
    <property type="entry name" value="PNTB_4TM"/>
    <property type="match status" value="1"/>
</dbReference>
<dbReference type="InterPro" id="IPR034300">
    <property type="entry name" value="PNTB-like"/>
</dbReference>
<dbReference type="CDD" id="cd05304">
    <property type="entry name" value="Rubrum_tdh"/>
    <property type="match status" value="1"/>
</dbReference>
<feature type="region of interest" description="Disordered" evidence="13">
    <location>
        <begin position="694"/>
        <end position="753"/>
    </location>
</feature>
<dbReference type="GO" id="GO:0008750">
    <property type="term" value="F:proton-translocating NAD(P)+ transhydrogenase activity"/>
    <property type="evidence" value="ECO:0007669"/>
    <property type="project" value="UniProtKB-EC"/>
</dbReference>
<dbReference type="VEuPathDB" id="ToxoDB:BESB_015750"/>
<dbReference type="InterPro" id="IPR007886">
    <property type="entry name" value="AlaDH/PNT_N"/>
</dbReference>
<dbReference type="SMART" id="SM01003">
    <property type="entry name" value="AlaDh_PNT_N"/>
    <property type="match status" value="1"/>
</dbReference>
<dbReference type="Pfam" id="PF05222">
    <property type="entry name" value="AlaDh_PNT_N"/>
    <property type="match status" value="1"/>
</dbReference>
<keyword evidence="7" id="KW-0521">NADP</keyword>
<keyword evidence="6" id="KW-0547">Nucleotide-binding</keyword>
<protein>
    <recommendedName>
        <fullName evidence="2">proton-translocating NAD(P)(+) transhydrogenase</fullName>
        <ecNumber evidence="2">7.1.1.1</ecNumber>
    </recommendedName>
</protein>
<feature type="transmembrane region" description="Helical" evidence="14">
    <location>
        <begin position="1244"/>
        <end position="1267"/>
    </location>
</feature>
<feature type="transmembrane region" description="Helical" evidence="14">
    <location>
        <begin position="50"/>
        <end position="67"/>
    </location>
</feature>
<comment type="caution">
    <text evidence="17">The sequence shown here is derived from an EMBL/GenBank/DDBJ whole genome shotgun (WGS) entry which is preliminary data.</text>
</comment>
<evidence type="ECO:0000256" key="9">
    <source>
        <dbReference type="ARBA" id="ARBA00022989"/>
    </source>
</evidence>
<dbReference type="OrthoDB" id="37244at2759"/>
<feature type="transmembrane region" description="Helical" evidence="14">
    <location>
        <begin position="278"/>
        <end position="296"/>
    </location>
</feature>
<evidence type="ECO:0000256" key="13">
    <source>
        <dbReference type="SAM" id="MobiDB-lite"/>
    </source>
</evidence>
<evidence type="ECO:0000313" key="18">
    <source>
        <dbReference type="Proteomes" id="UP000224006"/>
    </source>
</evidence>
<feature type="region of interest" description="Disordered" evidence="13">
    <location>
        <begin position="1075"/>
        <end position="1122"/>
    </location>
</feature>
<evidence type="ECO:0000256" key="5">
    <source>
        <dbReference type="ARBA" id="ARBA00022692"/>
    </source>
</evidence>
<comment type="subcellular location">
    <subcellularLocation>
        <location evidence="1">Cell inner membrane</location>
        <topology evidence="1">Multi-pass membrane protein</topology>
    </subcellularLocation>
</comment>
<evidence type="ECO:0000256" key="8">
    <source>
        <dbReference type="ARBA" id="ARBA00022967"/>
    </source>
</evidence>
<feature type="transmembrane region" description="Helical" evidence="14">
    <location>
        <begin position="177"/>
        <end position="201"/>
    </location>
</feature>
<feature type="compositionally biased region" description="Low complexity" evidence="13">
    <location>
        <begin position="776"/>
        <end position="792"/>
    </location>
</feature>
<dbReference type="GeneID" id="40306636"/>
<dbReference type="InterPro" id="IPR024605">
    <property type="entry name" value="NADP_transhyd_a_C"/>
</dbReference>
<dbReference type="PROSITE" id="PS00837">
    <property type="entry name" value="ALADH_PNT_2"/>
    <property type="match status" value="1"/>
</dbReference>
<proteinExistence type="predicted"/>
<evidence type="ECO:0000256" key="10">
    <source>
        <dbReference type="ARBA" id="ARBA00023027"/>
    </source>
</evidence>
<dbReference type="Pfam" id="PF01262">
    <property type="entry name" value="AlaDh_PNT_C"/>
    <property type="match status" value="1"/>
</dbReference>
<dbReference type="GO" id="GO:0016491">
    <property type="term" value="F:oxidoreductase activity"/>
    <property type="evidence" value="ECO:0007669"/>
    <property type="project" value="InterPro"/>
</dbReference>
<dbReference type="Pfam" id="PF02233">
    <property type="entry name" value="PNTB"/>
    <property type="match status" value="1"/>
</dbReference>
<keyword evidence="3" id="KW-1003">Cell membrane</keyword>
<dbReference type="InterPro" id="IPR008143">
    <property type="entry name" value="Ala_DH/PNT_CS2"/>
</dbReference>
<feature type="transmembrane region" description="Helical" evidence="14">
    <location>
        <begin position="248"/>
        <end position="271"/>
    </location>
</feature>
<keyword evidence="5 14" id="KW-0812">Transmembrane</keyword>
<feature type="transmembrane region" description="Helical" evidence="14">
    <location>
        <begin position="79"/>
        <end position="99"/>
    </location>
</feature>
<feature type="region of interest" description="Disordered" evidence="13">
    <location>
        <begin position="532"/>
        <end position="601"/>
    </location>
</feature>
<feature type="transmembrane region" description="Helical" evidence="14">
    <location>
        <begin position="1164"/>
        <end position="1186"/>
    </location>
</feature>
<keyword evidence="11 14" id="KW-0472">Membrane</keyword>
<feature type="transmembrane region" description="Helical" evidence="14">
    <location>
        <begin position="1193"/>
        <end position="1214"/>
    </location>
</feature>
<keyword evidence="8" id="KW-1278">Translocase</keyword>
<dbReference type="SUPFAM" id="SSF52467">
    <property type="entry name" value="DHS-like NAD/FAD-binding domain"/>
    <property type="match status" value="1"/>
</dbReference>
<dbReference type="SUPFAM" id="SSF51735">
    <property type="entry name" value="NAD(P)-binding Rossmann-fold domains"/>
    <property type="match status" value="1"/>
</dbReference>
<feature type="transmembrane region" description="Helical" evidence="14">
    <location>
        <begin position="302"/>
        <end position="322"/>
    </location>
</feature>
<dbReference type="GO" id="GO:0006740">
    <property type="term" value="P:NADPH regeneration"/>
    <property type="evidence" value="ECO:0007669"/>
    <property type="project" value="TreeGrafter"/>
</dbReference>
<evidence type="ECO:0000256" key="2">
    <source>
        <dbReference type="ARBA" id="ARBA00012943"/>
    </source>
</evidence>
<keyword evidence="18" id="KW-1185">Reference proteome</keyword>
<name>A0A2A9M9G6_BESBE</name>
<dbReference type="SUPFAM" id="SSF52283">
    <property type="entry name" value="Formate/glycerate dehydrogenase catalytic domain-like"/>
    <property type="match status" value="1"/>
</dbReference>
<dbReference type="Proteomes" id="UP000224006">
    <property type="component" value="Chromosome X"/>
</dbReference>
<feature type="domain" description="Alanine dehydrogenase/pyridine nucleotide transhydrogenase N-terminal" evidence="16">
    <location>
        <begin position="614"/>
        <end position="841"/>
    </location>
</feature>
<evidence type="ECO:0000259" key="15">
    <source>
        <dbReference type="SMART" id="SM01002"/>
    </source>
</evidence>
<dbReference type="GO" id="GO:0050661">
    <property type="term" value="F:NADP binding"/>
    <property type="evidence" value="ECO:0007669"/>
    <property type="project" value="TreeGrafter"/>
</dbReference>
<evidence type="ECO:0000256" key="1">
    <source>
        <dbReference type="ARBA" id="ARBA00004429"/>
    </source>
</evidence>
<feature type="compositionally biased region" description="Basic and acidic residues" evidence="13">
    <location>
        <begin position="701"/>
        <end position="714"/>
    </location>
</feature>
<feature type="transmembrane region" description="Helical" evidence="14">
    <location>
        <begin position="1137"/>
        <end position="1158"/>
    </location>
</feature>
<dbReference type="Gene3D" id="3.40.50.1220">
    <property type="entry name" value="TPP-binding domain"/>
    <property type="match status" value="1"/>
</dbReference>
<dbReference type="PANTHER" id="PTHR10160:SF19">
    <property type="entry name" value="PROTON-TRANSLOCATING NAD(P)(+) TRANSHYDROGENASE"/>
    <property type="match status" value="1"/>
</dbReference>
<dbReference type="STRING" id="94643.A0A2A9M9G6"/>
<evidence type="ECO:0000313" key="17">
    <source>
        <dbReference type="EMBL" id="PFH32257.1"/>
    </source>
</evidence>
<keyword evidence="9 14" id="KW-1133">Transmembrane helix</keyword>
<accession>A0A2A9M9G6</accession>
<evidence type="ECO:0000256" key="12">
    <source>
        <dbReference type="ARBA" id="ARBA00048202"/>
    </source>
</evidence>
<dbReference type="GO" id="GO:0005886">
    <property type="term" value="C:plasma membrane"/>
    <property type="evidence" value="ECO:0007669"/>
    <property type="project" value="UniProtKB-SubCell"/>
</dbReference>
<evidence type="ECO:0000256" key="3">
    <source>
        <dbReference type="ARBA" id="ARBA00022475"/>
    </source>
</evidence>
<sequence>MDGTYAASTHAPEGIYQSQTWEDWLSSQMAPLRQLRVHLTDYEHIIEPDVWLQVIYISAALFFVLSLRGLSHQESAKMGNVYGVIGMLVAIVGTLVSPFVYGRAIWIFFVVCVPPAVLSVIVAMLVNMTSIPQLVGALNAFGGLAATLESFALYFSPYEVAKQDAMHSGGETRYVQFQVYQTVFYLIGASVGMITFTGSMVACGKLSGWIASKPRVLPLRWLWMPLLLGLLLAAGAGAGVFGLNDVPVGAVCLGLCTLLSALYGVCFVSAIGGADMPVVISVLNSGSGWAGVFAGLTLQNSIIIIAGAFVGASGIILSYVMCRAMNRSLYNVLVGGFGDTGAETNAQLFEGEANIVQSEQVCEELLASKSVIIVPGYGMAVSHAQFAVQELIAQLRERGTRVRLAIHPVAGRLPGHMNVLLAEADVPYDIVFSMEEINDEFPDTDTVIIIGANDTVNPAAQDAPGCPIYGMPVLEVWKAARVVVLKRSMRVGYAGIDNPLFFYPNCQMLLGDAKASVQSLVAGLHSSVARASPSTALPMPAESPKPKGAGAAAAAKGEQDDGSAADERPVSLLLTDRTGVSDEANKGTPAKPGSASAVEEAQTAEAAPPAFFVGVLRERQALERRVAMTPNVVCMMRDNLQLGCIVETNAGLSAGFLDEQYRAAGAIVVGSPAEVVRRSRVVLKVTSYSPDELNLAQPPVEAKDAEAKDTEEKANALPGDSESPVPTASLPPLKPREGGAETEGDASAPKAPSFLSSSEKVFVAGFIGPHAATRKSPPSAAAGSGAADAAPPREGGASSPVDALIAAALRLPHVTLLSLDVLPRLTVTQKMDVLSSTAKLAGYRAVVEAISHFGRLMGPEITAAGKYPPAKVLVVGAGVAGLQAIGDAHRLGADVRGFDVRLECKEQVESMGGKYLVMDFSEEGAGDGQNASQGASGYAQPMSEAFLRKEMALFAEQCAEIDILITTAALPGRPAPKLIKREHVDLMKPGSVIVDLAAPSGGNVERTRPGETYLYSEKVTVVGWTDLPSRMAPQASEMFARNLFNLLQHMGGGARFSVNFGDQVIRAITVTRNGEQTFPPPALKKDDPPLARTASGASSRHLTSAHAAGEEEARKPAAPRSWSERLQMRLQTRWRGIVAPLDILTVIAIAAFTALFAATAPPSFPPLLFVFLLACFVGYLLVWNVAPALHTPLMSVTNAISGAVLVGGMLGIGARAYEVLDRDAVCPRGQLGPLEPFYCRSRGAAATVLNAVAIAVASMNVFGGFAVTQRMLNMFRKSAAN</sequence>
<dbReference type="EMBL" id="NWUJ01000011">
    <property type="protein sequence ID" value="PFH32257.1"/>
    <property type="molecule type" value="Genomic_DNA"/>
</dbReference>
<comment type="catalytic activity">
    <reaction evidence="12">
        <text>NAD(+) + NADPH + H(+)(in) = NADH + NADP(+) + H(+)(out)</text>
        <dbReference type="Rhea" id="RHEA:47992"/>
        <dbReference type="ChEBI" id="CHEBI:15378"/>
        <dbReference type="ChEBI" id="CHEBI:57540"/>
        <dbReference type="ChEBI" id="CHEBI:57783"/>
        <dbReference type="ChEBI" id="CHEBI:57945"/>
        <dbReference type="ChEBI" id="CHEBI:58349"/>
        <dbReference type="EC" id="7.1.1.1"/>
    </reaction>
</comment>
<dbReference type="SMART" id="SM01002">
    <property type="entry name" value="AlaDh_PNT_C"/>
    <property type="match status" value="1"/>
</dbReference>
<feature type="transmembrane region" description="Helical" evidence="14">
    <location>
        <begin position="138"/>
        <end position="157"/>
    </location>
</feature>
<evidence type="ECO:0000256" key="6">
    <source>
        <dbReference type="ARBA" id="ARBA00022741"/>
    </source>
</evidence>
<dbReference type="EC" id="7.1.1.1" evidence="2"/>
<evidence type="ECO:0000256" key="7">
    <source>
        <dbReference type="ARBA" id="ARBA00022857"/>
    </source>
</evidence>
<dbReference type="KEGG" id="bbes:BESB_015750"/>
<dbReference type="InterPro" id="IPR036291">
    <property type="entry name" value="NAD(P)-bd_dom_sf"/>
</dbReference>
<feature type="domain" description="Alanine dehydrogenase/pyridine nucleotide transhydrogenase NAD(H)-binding" evidence="15">
    <location>
        <begin position="850"/>
        <end position="1023"/>
    </location>
</feature>
<dbReference type="NCBIfam" id="NF006942">
    <property type="entry name" value="PRK09424.1"/>
    <property type="match status" value="1"/>
</dbReference>
<feature type="compositionally biased region" description="Low complexity" evidence="13">
    <location>
        <begin position="540"/>
        <end position="556"/>
    </location>
</feature>
<evidence type="ECO:0000256" key="11">
    <source>
        <dbReference type="ARBA" id="ARBA00023136"/>
    </source>
</evidence>
<dbReference type="PANTHER" id="PTHR10160">
    <property type="entry name" value="NAD(P) TRANSHYDROGENASE"/>
    <property type="match status" value="1"/>
</dbReference>
<dbReference type="Gene3D" id="3.40.50.720">
    <property type="entry name" value="NAD(P)-binding Rossmann-like Domain"/>
    <property type="match status" value="3"/>
</dbReference>
<keyword evidence="4" id="KW-0997">Cell inner membrane</keyword>
<dbReference type="InterPro" id="IPR007698">
    <property type="entry name" value="AlaDH/PNT_NAD(H)-bd"/>
</dbReference>
<feature type="region of interest" description="Disordered" evidence="13">
    <location>
        <begin position="773"/>
        <end position="798"/>
    </location>
</feature>
<evidence type="ECO:0000256" key="4">
    <source>
        <dbReference type="ARBA" id="ARBA00022519"/>
    </source>
</evidence>
<organism evidence="17 18">
    <name type="scientific">Besnoitia besnoiti</name>
    <name type="common">Apicomplexan protozoan</name>
    <dbReference type="NCBI Taxonomy" id="94643"/>
    <lineage>
        <taxon>Eukaryota</taxon>
        <taxon>Sar</taxon>
        <taxon>Alveolata</taxon>
        <taxon>Apicomplexa</taxon>
        <taxon>Conoidasida</taxon>
        <taxon>Coccidia</taxon>
        <taxon>Eucoccidiorida</taxon>
        <taxon>Eimeriorina</taxon>
        <taxon>Sarcocystidae</taxon>
        <taxon>Besnoitia</taxon>
    </lineage>
</organism>
<reference evidence="17 18" key="1">
    <citation type="submission" date="2017-09" db="EMBL/GenBank/DDBJ databases">
        <title>Genome sequencing of Besnoitia besnoiti strain Bb-Ger1.</title>
        <authorList>
            <person name="Schares G."/>
            <person name="Venepally P."/>
            <person name="Lorenzi H.A."/>
        </authorList>
    </citation>
    <scope>NUCLEOTIDE SEQUENCE [LARGE SCALE GENOMIC DNA]</scope>
    <source>
        <strain evidence="17 18">Bb-Ger1</strain>
    </source>
</reference>
<evidence type="ECO:0000259" key="16">
    <source>
        <dbReference type="SMART" id="SM01003"/>
    </source>
</evidence>
<dbReference type="FunFam" id="3.40.50.1220:FF:000002">
    <property type="entry name" value="NAD(P) transhydrogenase subunit beta"/>
    <property type="match status" value="1"/>
</dbReference>
<dbReference type="InterPro" id="IPR029035">
    <property type="entry name" value="DHS-like_NAD/FAD-binding_dom"/>
</dbReference>
<keyword evidence="10" id="KW-0520">NAD</keyword>
<gene>
    <name evidence="17" type="ORF">BESB_015750</name>
</gene>
<dbReference type="RefSeq" id="XP_029216266.1">
    <property type="nucleotide sequence ID" value="XM_029360290.1"/>
</dbReference>
<feature type="transmembrane region" description="Helical" evidence="14">
    <location>
        <begin position="105"/>
        <end position="126"/>
    </location>
</feature>
<feature type="transmembrane region" description="Helical" evidence="14">
    <location>
        <begin position="221"/>
        <end position="242"/>
    </location>
</feature>
<evidence type="ECO:0000256" key="14">
    <source>
        <dbReference type="SAM" id="Phobius"/>
    </source>
</evidence>